<protein>
    <recommendedName>
        <fullName evidence="3">DUF4083 domain-containing protein</fullName>
    </recommendedName>
</protein>
<name>A0ABQ6GEX8_9BACL</name>
<proteinExistence type="predicted"/>
<organism evidence="1 2">
    <name type="scientific">Paenibacillus glycanilyticus</name>
    <dbReference type="NCBI Taxonomy" id="126569"/>
    <lineage>
        <taxon>Bacteria</taxon>
        <taxon>Bacillati</taxon>
        <taxon>Bacillota</taxon>
        <taxon>Bacilli</taxon>
        <taxon>Bacillales</taxon>
        <taxon>Paenibacillaceae</taxon>
        <taxon>Paenibacillus</taxon>
    </lineage>
</organism>
<evidence type="ECO:0000313" key="2">
    <source>
        <dbReference type="Proteomes" id="UP001157114"/>
    </source>
</evidence>
<reference evidence="1 2" key="1">
    <citation type="submission" date="2023-03" db="EMBL/GenBank/DDBJ databases">
        <title>Draft genome sequence of the bacteria which degrade cell wall of Tricholomamatutake.</title>
        <authorList>
            <person name="Konishi Y."/>
            <person name="Fukuta Y."/>
            <person name="Shirasaka N."/>
        </authorList>
    </citation>
    <scope>NUCLEOTIDE SEQUENCE [LARGE SCALE GENOMIC DNA]</scope>
    <source>
        <strain evidence="2">mu1</strain>
    </source>
</reference>
<comment type="caution">
    <text evidence="1">The sequence shown here is derived from an EMBL/GenBank/DDBJ whole genome shotgun (WGS) entry which is preliminary data.</text>
</comment>
<evidence type="ECO:0008006" key="3">
    <source>
        <dbReference type="Google" id="ProtNLM"/>
    </source>
</evidence>
<evidence type="ECO:0000313" key="1">
    <source>
        <dbReference type="EMBL" id="GLX67871.1"/>
    </source>
</evidence>
<sequence length="57" mass="6782">MFVFFIMGFVILILVILNMDGKMKKQLENEQKIIERLDQLIEIQKESQNHGETSDRE</sequence>
<dbReference type="EMBL" id="BSSQ01000010">
    <property type="protein sequence ID" value="GLX67871.1"/>
    <property type="molecule type" value="Genomic_DNA"/>
</dbReference>
<gene>
    <name evidence="1" type="ORF">MU1_22160</name>
</gene>
<dbReference type="RefSeq" id="WP_284238632.1">
    <property type="nucleotide sequence ID" value="NZ_BSSQ01000010.1"/>
</dbReference>
<keyword evidence="2" id="KW-1185">Reference proteome</keyword>
<accession>A0ABQ6GEX8</accession>
<dbReference type="Proteomes" id="UP001157114">
    <property type="component" value="Unassembled WGS sequence"/>
</dbReference>